<dbReference type="InterPro" id="IPR006533">
    <property type="entry name" value="T6SS_Vgr_RhsGE"/>
</dbReference>
<evidence type="ECO:0000259" key="4">
    <source>
        <dbReference type="Pfam" id="PF04717"/>
    </source>
</evidence>
<dbReference type="Pfam" id="PF05954">
    <property type="entry name" value="Phage_GPD"/>
    <property type="match status" value="1"/>
</dbReference>
<evidence type="ECO:0000256" key="3">
    <source>
        <dbReference type="ARBA" id="ARBA00022525"/>
    </source>
</evidence>
<dbReference type="Pfam" id="PF22178">
    <property type="entry name" value="Gp5_trimer_C"/>
    <property type="match status" value="1"/>
</dbReference>
<keyword evidence="3" id="KW-0964">Secreted</keyword>
<name>A0A6P0CHZ9_9RHOB</name>
<comment type="caution">
    <text evidence="6">The sequence shown here is derived from an EMBL/GenBank/DDBJ whole genome shotgun (WGS) entry which is preliminary data.</text>
</comment>
<dbReference type="SUPFAM" id="SSF69349">
    <property type="entry name" value="Phage fibre proteins"/>
    <property type="match status" value="1"/>
</dbReference>
<evidence type="ECO:0000256" key="1">
    <source>
        <dbReference type="ARBA" id="ARBA00004613"/>
    </source>
</evidence>
<dbReference type="PANTHER" id="PTHR32305">
    <property type="match status" value="1"/>
</dbReference>
<evidence type="ECO:0000313" key="6">
    <source>
        <dbReference type="EMBL" id="NEK24084.1"/>
    </source>
</evidence>
<dbReference type="InterPro" id="IPR050708">
    <property type="entry name" value="T6SS_VgrG/RHS"/>
</dbReference>
<dbReference type="GO" id="GO:0005576">
    <property type="term" value="C:extracellular region"/>
    <property type="evidence" value="ECO:0007669"/>
    <property type="project" value="UniProtKB-SubCell"/>
</dbReference>
<dbReference type="InterPro" id="IPR017847">
    <property type="entry name" value="T6SS_RhsGE_Vgr_subset"/>
</dbReference>
<dbReference type="NCBIfam" id="TIGR01646">
    <property type="entry name" value="vgr_GE"/>
    <property type="match status" value="1"/>
</dbReference>
<dbReference type="InterPro" id="IPR006531">
    <property type="entry name" value="Gp5/Vgr_OB"/>
</dbReference>
<evidence type="ECO:0000259" key="5">
    <source>
        <dbReference type="Pfam" id="PF22178"/>
    </source>
</evidence>
<dbReference type="AlphaFoldDB" id="A0A6P0CHZ9"/>
<dbReference type="NCBIfam" id="TIGR03361">
    <property type="entry name" value="VI_Rhs_Vgr"/>
    <property type="match status" value="1"/>
</dbReference>
<dbReference type="InterPro" id="IPR037026">
    <property type="entry name" value="Vgr_OB-fold_dom_sf"/>
</dbReference>
<dbReference type="Gene3D" id="4.10.220.110">
    <property type="match status" value="1"/>
</dbReference>
<dbReference type="Gene3D" id="3.55.50.10">
    <property type="entry name" value="Baseplate protein-like domains"/>
    <property type="match status" value="1"/>
</dbReference>
<comment type="similarity">
    <text evidence="2">Belongs to the VgrG protein family.</text>
</comment>
<dbReference type="RefSeq" id="WP_164355011.1">
    <property type="nucleotide sequence ID" value="NZ_JAABNT010000012.1"/>
</dbReference>
<comment type="subcellular location">
    <subcellularLocation>
        <location evidence="1">Secreted</location>
    </subcellularLocation>
</comment>
<dbReference type="EMBL" id="JAABNT010000012">
    <property type="protein sequence ID" value="NEK24084.1"/>
    <property type="molecule type" value="Genomic_DNA"/>
</dbReference>
<evidence type="ECO:0000313" key="7">
    <source>
        <dbReference type="Proteomes" id="UP000468591"/>
    </source>
</evidence>
<accession>A0A6P0CHZ9</accession>
<dbReference type="Gene3D" id="2.40.50.230">
    <property type="entry name" value="Gp5 N-terminal domain"/>
    <property type="match status" value="1"/>
</dbReference>
<gene>
    <name evidence="6" type="primary">tssI</name>
    <name evidence="6" type="ORF">GV827_16985</name>
</gene>
<dbReference type="Pfam" id="PF04717">
    <property type="entry name" value="Phage_base_V"/>
    <property type="match status" value="1"/>
</dbReference>
<evidence type="ECO:0000256" key="2">
    <source>
        <dbReference type="ARBA" id="ARBA00005558"/>
    </source>
</evidence>
<dbReference type="Gene3D" id="2.30.110.50">
    <property type="match status" value="1"/>
</dbReference>
<organism evidence="6 7">
    <name type="scientific">Sulfitobacter sediminilitoris</name>
    <dbReference type="NCBI Taxonomy" id="2698830"/>
    <lineage>
        <taxon>Bacteria</taxon>
        <taxon>Pseudomonadati</taxon>
        <taxon>Pseudomonadota</taxon>
        <taxon>Alphaproteobacteria</taxon>
        <taxon>Rhodobacterales</taxon>
        <taxon>Roseobacteraceae</taxon>
        <taxon>Sulfitobacter</taxon>
    </lineage>
</organism>
<feature type="domain" description="Gp5/Type VI secretion system Vgr C-terminal trimerisation" evidence="5">
    <location>
        <begin position="495"/>
        <end position="601"/>
    </location>
</feature>
<protein>
    <submittedName>
        <fullName evidence="6">Type VI secretion system tip protein VgrG</fullName>
    </submittedName>
</protein>
<keyword evidence="7" id="KW-1185">Reference proteome</keyword>
<feature type="domain" description="Gp5/Type VI secretion system Vgr protein OB-fold" evidence="4">
    <location>
        <begin position="411"/>
        <end position="478"/>
    </location>
</feature>
<dbReference type="InterPro" id="IPR054030">
    <property type="entry name" value="Gp5_Vgr_C"/>
</dbReference>
<sequence length="680" mass="76393">MTISKPREDASTWMSGTYTTDKLRLRQAIVKEKLSTLTETTIEFLAQKVDVKLKDFVGKIMTVHVEQEGSDNGRMITGTCISIEAMGMRDQNDHFVAQVRPWFWLLTLQRNTRVFQNKSVTDIITEVLDAHQLTDYQIKTSDEYEKREYCVQYRETDFDFLSRLMEEEGIYFYFDHSDAFQVNELLVFCDSVSGHKDIDGGTAKYKPRDASDSKTGQTISEWAAAQEVTRGIVTLIDYDFEKPSVRQKEALKKTKLTTGEHTYKEFEYYDSPGHFRGNETLGEKRTRVRVEADAINHLLFRGAGDVRHFGAGLFFALTEHPEVANNTEYLITEVVHFIRDSNEMKETEMWYALNPQNIEIPEEINNDYSFTFAAVPKKDPFRAPLVTPWPEIPGIQIGEVVGPAGKEIHTDDYGRIKVLFRWDRISPVTDTASCWIRVVTQWSGSDFGLISIPRIGQEVVIQFEDGDPDRPICTGMMYNKDKMPPYIDGVEETRTGLMTRSSPDGGESDYNALVFEDDTGKEYVHVQSQKDYQMVVKDSAQITIGDKDVNVSADGQSADAGSLLQTVKKNVTEMIQEGDKSETVDQGKLDLTVEGNMTEIVRSGNMSLDVQSGKIDISAATTIMMEAGQKITLKVGGSSIEITQTGVKIKGTTSVDVDAINTTVKGSAMLTLRGGLTKIN</sequence>
<proteinExistence type="inferred from homology"/>
<dbReference type="SUPFAM" id="SSF69279">
    <property type="entry name" value="Phage tail proteins"/>
    <property type="match status" value="2"/>
</dbReference>
<dbReference type="PANTHER" id="PTHR32305:SF15">
    <property type="entry name" value="PROTEIN RHSA-RELATED"/>
    <property type="match status" value="1"/>
</dbReference>
<reference evidence="6 7" key="1">
    <citation type="submission" date="2020-01" db="EMBL/GenBank/DDBJ databases">
        <title>Sulfitobacter sediminilitoris sp. nov., isolated from a tidal flat.</title>
        <authorList>
            <person name="Park S."/>
            <person name="Yoon J.-H."/>
        </authorList>
    </citation>
    <scope>NUCLEOTIDE SEQUENCE [LARGE SCALE GENOMIC DNA]</scope>
    <source>
        <strain evidence="6 7">JBTF-M27</strain>
    </source>
</reference>
<dbReference type="Proteomes" id="UP000468591">
    <property type="component" value="Unassembled WGS sequence"/>
</dbReference>
<dbReference type="SUPFAM" id="SSF69255">
    <property type="entry name" value="gp5 N-terminal domain-like"/>
    <property type="match status" value="1"/>
</dbReference>